<dbReference type="AlphaFoldDB" id="A0AAN9BMU6"/>
<evidence type="ECO:0000256" key="5">
    <source>
        <dbReference type="ARBA" id="ARBA00012104"/>
    </source>
</evidence>
<evidence type="ECO:0000256" key="14">
    <source>
        <dbReference type="ARBA" id="ARBA00048524"/>
    </source>
</evidence>
<dbReference type="GO" id="GO:0005524">
    <property type="term" value="F:ATP binding"/>
    <property type="evidence" value="ECO:0007669"/>
    <property type="project" value="UniProtKB-KW"/>
</dbReference>
<comment type="catalytic activity">
    <reaction evidence="14">
        <text>pyridoxine + ATP = pyridoxine 5'-phosphate + ADP + H(+)</text>
        <dbReference type="Rhea" id="RHEA:25108"/>
        <dbReference type="ChEBI" id="CHEBI:15378"/>
        <dbReference type="ChEBI" id="CHEBI:16709"/>
        <dbReference type="ChEBI" id="CHEBI:30616"/>
        <dbReference type="ChEBI" id="CHEBI:58589"/>
        <dbReference type="ChEBI" id="CHEBI:456216"/>
        <dbReference type="EC" id="2.7.1.35"/>
    </reaction>
    <physiologicalReaction direction="left-to-right" evidence="14">
        <dbReference type="Rhea" id="RHEA:25109"/>
    </physiologicalReaction>
</comment>
<dbReference type="InterPro" id="IPR029056">
    <property type="entry name" value="Ribokinase-like"/>
</dbReference>
<dbReference type="InterPro" id="IPR013749">
    <property type="entry name" value="PM/HMP-P_kinase-1"/>
</dbReference>
<protein>
    <recommendedName>
        <fullName evidence="6">Pyridoxal kinase</fullName>
        <ecNumber evidence="5">2.7.1.35</ecNumber>
    </recommendedName>
    <alternativeName>
        <fullName evidence="11">Pyridoxine kinase</fullName>
    </alternativeName>
</protein>
<dbReference type="SUPFAM" id="SSF53613">
    <property type="entry name" value="Ribokinase-like"/>
    <property type="match status" value="1"/>
</dbReference>
<dbReference type="EMBL" id="JBAMIC010000004">
    <property type="protein sequence ID" value="KAK7108088.1"/>
    <property type="molecule type" value="Genomic_DNA"/>
</dbReference>
<evidence type="ECO:0000256" key="13">
    <source>
        <dbReference type="ARBA" id="ARBA00047377"/>
    </source>
</evidence>
<keyword evidence="7" id="KW-0808">Transferase</keyword>
<evidence type="ECO:0000256" key="3">
    <source>
        <dbReference type="ARBA" id="ARBA00005210"/>
    </source>
</evidence>
<evidence type="ECO:0000256" key="10">
    <source>
        <dbReference type="ARBA" id="ARBA00022840"/>
    </source>
</evidence>
<evidence type="ECO:0000256" key="2">
    <source>
        <dbReference type="ARBA" id="ARBA00004835"/>
    </source>
</evidence>
<dbReference type="PANTHER" id="PTHR10534:SF2">
    <property type="entry name" value="PYRIDOXAL KINASE"/>
    <property type="match status" value="1"/>
</dbReference>
<comment type="catalytic activity">
    <reaction evidence="13">
        <text>pyridoxal + ATP = pyridoxal 5'-phosphate + ADP + H(+)</text>
        <dbReference type="Rhea" id="RHEA:10224"/>
        <dbReference type="ChEBI" id="CHEBI:15378"/>
        <dbReference type="ChEBI" id="CHEBI:17310"/>
        <dbReference type="ChEBI" id="CHEBI:30616"/>
        <dbReference type="ChEBI" id="CHEBI:456216"/>
        <dbReference type="ChEBI" id="CHEBI:597326"/>
        <dbReference type="EC" id="2.7.1.35"/>
    </reaction>
    <physiologicalReaction direction="left-to-right" evidence="13">
        <dbReference type="Rhea" id="RHEA:10225"/>
    </physiologicalReaction>
</comment>
<comment type="similarity">
    <text evidence="4">Belongs to the pyridoxine kinase family.</text>
</comment>
<dbReference type="GO" id="GO:0005829">
    <property type="term" value="C:cytosol"/>
    <property type="evidence" value="ECO:0007669"/>
    <property type="project" value="TreeGrafter"/>
</dbReference>
<name>A0AAN9BMU6_9CAEN</name>
<organism evidence="16 17">
    <name type="scientific">Littorina saxatilis</name>
    <dbReference type="NCBI Taxonomy" id="31220"/>
    <lineage>
        <taxon>Eukaryota</taxon>
        <taxon>Metazoa</taxon>
        <taxon>Spiralia</taxon>
        <taxon>Lophotrochozoa</taxon>
        <taxon>Mollusca</taxon>
        <taxon>Gastropoda</taxon>
        <taxon>Caenogastropoda</taxon>
        <taxon>Littorinimorpha</taxon>
        <taxon>Littorinoidea</taxon>
        <taxon>Littorinidae</taxon>
        <taxon>Littorina</taxon>
    </lineage>
</organism>
<evidence type="ECO:0000256" key="1">
    <source>
        <dbReference type="ARBA" id="ARBA00004750"/>
    </source>
</evidence>
<dbReference type="CDD" id="cd01173">
    <property type="entry name" value="pyridoxal_pyridoxamine_kinase"/>
    <property type="match status" value="1"/>
</dbReference>
<comment type="catalytic activity">
    <reaction evidence="12">
        <text>pyridoxamine + ATP = pyridoxamine 5'-phosphate + ADP + H(+)</text>
        <dbReference type="Rhea" id="RHEA:25104"/>
        <dbReference type="ChEBI" id="CHEBI:15378"/>
        <dbReference type="ChEBI" id="CHEBI:30616"/>
        <dbReference type="ChEBI" id="CHEBI:57761"/>
        <dbReference type="ChEBI" id="CHEBI:58451"/>
        <dbReference type="ChEBI" id="CHEBI:456216"/>
        <dbReference type="EC" id="2.7.1.35"/>
    </reaction>
    <physiologicalReaction direction="left-to-right" evidence="12">
        <dbReference type="Rhea" id="RHEA:25105"/>
    </physiologicalReaction>
</comment>
<evidence type="ECO:0000256" key="12">
    <source>
        <dbReference type="ARBA" id="ARBA00047310"/>
    </source>
</evidence>
<keyword evidence="9" id="KW-0418">Kinase</keyword>
<evidence type="ECO:0000256" key="8">
    <source>
        <dbReference type="ARBA" id="ARBA00022741"/>
    </source>
</evidence>
<sequence>MAGKCEKRVLSIQSSVVWGYVGNKTAAFPLQMHGFDVSPINTVQFSNHTEYGHFRGQVLNDTDLDDLVAGLRTNNLLQFSHVLTGYIGSRSFLEKVADVIKELRNNNPNLTYVCDPVMGDGGHLYVPADLVEPYRNTIVPLADILTPNQFELELLTERKVTNEHEALEAMGRLHDKGVGTVVLSSTDFATEGTLVALASTNKESGREVYRISIPKVDATFVGTGDLFACSLLTWLHRDKEIKSAFEKTVATVQAVMARTLTYAKENTSLGTKPGMAAMELQLVQSKADIETPVVTLQATKVSQKSL</sequence>
<keyword evidence="10" id="KW-0067">ATP-binding</keyword>
<keyword evidence="17" id="KW-1185">Reference proteome</keyword>
<accession>A0AAN9BMU6</accession>
<dbReference type="InterPro" id="IPR004625">
    <property type="entry name" value="PyrdxlKinase"/>
</dbReference>
<evidence type="ECO:0000313" key="16">
    <source>
        <dbReference type="EMBL" id="KAK7108088.1"/>
    </source>
</evidence>
<evidence type="ECO:0000256" key="6">
    <source>
        <dbReference type="ARBA" id="ARBA00018134"/>
    </source>
</evidence>
<evidence type="ECO:0000259" key="15">
    <source>
        <dbReference type="Pfam" id="PF08543"/>
    </source>
</evidence>
<dbReference type="PANTHER" id="PTHR10534">
    <property type="entry name" value="PYRIDOXAL KINASE"/>
    <property type="match status" value="1"/>
</dbReference>
<evidence type="ECO:0000256" key="9">
    <source>
        <dbReference type="ARBA" id="ARBA00022777"/>
    </source>
</evidence>
<dbReference type="EC" id="2.7.1.35" evidence="5"/>
<comment type="pathway">
    <text evidence="2">Cofactor metabolism; pyridoxal 5'-phosphate salvage; pyridoxine 5'-phosphate from pyridoxine: step 1/1.</text>
</comment>
<comment type="pathway">
    <text evidence="1">Cofactor metabolism; pyridoxal 5'-phosphate salvage; pyridoxamine 5'-phosphate from pyridoxamine: step 1/1.</text>
</comment>
<evidence type="ECO:0000256" key="7">
    <source>
        <dbReference type="ARBA" id="ARBA00022679"/>
    </source>
</evidence>
<feature type="domain" description="Pyridoxamine kinase/Phosphomethylpyrimidine kinase" evidence="15">
    <location>
        <begin position="79"/>
        <end position="266"/>
    </location>
</feature>
<dbReference type="GO" id="GO:0008478">
    <property type="term" value="F:pyridoxal kinase activity"/>
    <property type="evidence" value="ECO:0007669"/>
    <property type="project" value="UniProtKB-EC"/>
</dbReference>
<reference evidence="16 17" key="1">
    <citation type="submission" date="2024-02" db="EMBL/GenBank/DDBJ databases">
        <title>Chromosome-scale genome assembly of the rough periwinkle Littorina saxatilis.</title>
        <authorList>
            <person name="De Jode A."/>
            <person name="Faria R."/>
            <person name="Formenti G."/>
            <person name="Sims Y."/>
            <person name="Smith T.P."/>
            <person name="Tracey A."/>
            <person name="Wood J.M.D."/>
            <person name="Zagrodzka Z.B."/>
            <person name="Johannesson K."/>
            <person name="Butlin R.K."/>
            <person name="Leder E.H."/>
        </authorList>
    </citation>
    <scope>NUCLEOTIDE SEQUENCE [LARGE SCALE GENOMIC DNA]</scope>
    <source>
        <strain evidence="16">Snail1</strain>
        <tissue evidence="16">Muscle</tissue>
    </source>
</reference>
<dbReference type="GO" id="GO:0009443">
    <property type="term" value="P:pyridoxal 5'-phosphate salvage"/>
    <property type="evidence" value="ECO:0007669"/>
    <property type="project" value="InterPro"/>
</dbReference>
<gene>
    <name evidence="16" type="ORF">V1264_015886</name>
</gene>
<comment type="pathway">
    <text evidence="3">Cofactor metabolism; pyridoxal 5'-phosphate salvage; pyridoxal 5'-phosphate from pyridoxal: step 1/1.</text>
</comment>
<comment type="caution">
    <text evidence="16">The sequence shown here is derived from an EMBL/GenBank/DDBJ whole genome shotgun (WGS) entry which is preliminary data.</text>
</comment>
<dbReference type="Gene3D" id="3.40.1190.20">
    <property type="match status" value="1"/>
</dbReference>
<proteinExistence type="inferred from homology"/>
<evidence type="ECO:0000313" key="17">
    <source>
        <dbReference type="Proteomes" id="UP001374579"/>
    </source>
</evidence>
<evidence type="ECO:0000256" key="11">
    <source>
        <dbReference type="ARBA" id="ARBA00032808"/>
    </source>
</evidence>
<dbReference type="NCBIfam" id="TIGR00687">
    <property type="entry name" value="pyridox_kin"/>
    <property type="match status" value="1"/>
</dbReference>
<keyword evidence="8" id="KW-0547">Nucleotide-binding</keyword>
<evidence type="ECO:0000256" key="4">
    <source>
        <dbReference type="ARBA" id="ARBA00008805"/>
    </source>
</evidence>
<dbReference type="Proteomes" id="UP001374579">
    <property type="component" value="Unassembled WGS sequence"/>
</dbReference>
<dbReference type="Pfam" id="PF08543">
    <property type="entry name" value="Phos_pyr_kin"/>
    <property type="match status" value="1"/>
</dbReference>